<proteinExistence type="predicted"/>
<evidence type="ECO:0000259" key="1">
    <source>
        <dbReference type="Pfam" id="PF03050"/>
    </source>
</evidence>
<dbReference type="Proteomes" id="UP001059672">
    <property type="component" value="Chromosome"/>
</dbReference>
<evidence type="ECO:0000313" key="3">
    <source>
        <dbReference type="Proteomes" id="UP001059672"/>
    </source>
</evidence>
<gene>
    <name evidence="2" type="ORF">KDW96_02245</name>
</gene>
<protein>
    <submittedName>
        <fullName evidence="2">Transposase</fullName>
    </submittedName>
</protein>
<organism evidence="2 3">
    <name type="scientific">Pseudomonas benzenivorans</name>
    <dbReference type="NCBI Taxonomy" id="556533"/>
    <lineage>
        <taxon>Bacteria</taxon>
        <taxon>Pseudomonadati</taxon>
        <taxon>Pseudomonadota</taxon>
        <taxon>Gammaproteobacteria</taxon>
        <taxon>Pseudomonadales</taxon>
        <taxon>Pseudomonadaceae</taxon>
        <taxon>Pseudomonas</taxon>
    </lineage>
</organism>
<dbReference type="InterPro" id="IPR004291">
    <property type="entry name" value="Transposase_IS66_central"/>
</dbReference>
<reference evidence="2" key="1">
    <citation type="submission" date="2021-04" db="EMBL/GenBank/DDBJ databases">
        <title>Oceanospirillales bacteria with DddD are important DMSP degraders in coastal seawater.</title>
        <authorList>
            <person name="Liu J."/>
        </authorList>
    </citation>
    <scope>NUCLEOTIDE SEQUENCE</scope>
    <source>
        <strain evidence="2">D13-4</strain>
    </source>
</reference>
<evidence type="ECO:0000313" key="2">
    <source>
        <dbReference type="EMBL" id="UTW08173.1"/>
    </source>
</evidence>
<name>A0ABY5H772_9PSED</name>
<accession>A0ABY5H772</accession>
<dbReference type="EMBL" id="CP073346">
    <property type="protein sequence ID" value="UTW08173.1"/>
    <property type="molecule type" value="Genomic_DNA"/>
</dbReference>
<sequence length="50" mass="5647">MSYVASNWGKLERYIEAGYLPIDNNRAENGIPPFAISRKNPLLRDKPAPC</sequence>
<keyword evidence="3" id="KW-1185">Reference proteome</keyword>
<feature type="domain" description="Transposase IS66 central" evidence="1">
    <location>
        <begin position="2"/>
        <end position="43"/>
    </location>
</feature>
<dbReference type="Pfam" id="PF03050">
    <property type="entry name" value="DDE_Tnp_IS66"/>
    <property type="match status" value="1"/>
</dbReference>